<evidence type="ECO:0000256" key="1">
    <source>
        <dbReference type="SAM" id="SignalP"/>
    </source>
</evidence>
<keyword evidence="3" id="KW-1185">Reference proteome</keyword>
<feature type="chain" id="PRO_5042032984" evidence="1">
    <location>
        <begin position="19"/>
        <end position="41"/>
    </location>
</feature>
<gene>
    <name evidence="2" type="ORF">PNIG_a3367</name>
</gene>
<protein>
    <submittedName>
        <fullName evidence="2">Uncharacterized protein</fullName>
    </submittedName>
</protein>
<evidence type="ECO:0000313" key="3">
    <source>
        <dbReference type="Proteomes" id="UP000198329"/>
    </source>
</evidence>
<keyword evidence="1" id="KW-0732">Signal</keyword>
<evidence type="ECO:0000313" key="2">
    <source>
        <dbReference type="EMBL" id="ASM55270.1"/>
    </source>
</evidence>
<sequence>MKSACFVLLSVLSLSVCAAVNAAENDVEASVEGLVRWFPLK</sequence>
<dbReference type="KEGG" id="png:PNIG_a3367"/>
<name>A0AAC9UHH3_9GAMM</name>
<organism evidence="2 3">
    <name type="scientific">Pseudoalteromonas nigrifaciens</name>
    <dbReference type="NCBI Taxonomy" id="28109"/>
    <lineage>
        <taxon>Bacteria</taxon>
        <taxon>Pseudomonadati</taxon>
        <taxon>Pseudomonadota</taxon>
        <taxon>Gammaproteobacteria</taxon>
        <taxon>Alteromonadales</taxon>
        <taxon>Pseudoalteromonadaceae</taxon>
        <taxon>Pseudoalteromonas</taxon>
    </lineage>
</organism>
<dbReference type="EMBL" id="CP011036">
    <property type="protein sequence ID" value="ASM55270.1"/>
    <property type="molecule type" value="Genomic_DNA"/>
</dbReference>
<accession>A0AAC9UHH3</accession>
<proteinExistence type="predicted"/>
<feature type="signal peptide" evidence="1">
    <location>
        <begin position="1"/>
        <end position="18"/>
    </location>
</feature>
<reference evidence="2 3" key="1">
    <citation type="submission" date="2015-03" db="EMBL/GenBank/DDBJ databases">
        <authorList>
            <person name="Xie B.-B."/>
            <person name="Rong J.-C."/>
            <person name="Qin Q.-L."/>
            <person name="Zhang Y.-Z."/>
        </authorList>
    </citation>
    <scope>NUCLEOTIDE SEQUENCE [LARGE SCALE GENOMIC DNA]</scope>
    <source>
        <strain evidence="2 3">KMM 661</strain>
    </source>
</reference>
<dbReference type="AlphaFoldDB" id="A0AAC9UHH3"/>
<dbReference type="Proteomes" id="UP000198329">
    <property type="component" value="Chromosome I"/>
</dbReference>